<dbReference type="InterPro" id="IPR001296">
    <property type="entry name" value="Glyco_trans_1"/>
</dbReference>
<protein>
    <submittedName>
        <fullName evidence="2">Glycosyltransferase family 4 protein</fullName>
    </submittedName>
</protein>
<reference evidence="2 3" key="1">
    <citation type="submission" date="2019-07" db="EMBL/GenBank/DDBJ databases">
        <title>Genome sequencing for Formosa sp. PS13.</title>
        <authorList>
            <person name="Park S.-J."/>
        </authorList>
    </citation>
    <scope>NUCLEOTIDE SEQUENCE [LARGE SCALE GENOMIC DNA]</scope>
    <source>
        <strain evidence="2 3">PS13</strain>
    </source>
</reference>
<dbReference type="SUPFAM" id="SSF53756">
    <property type="entry name" value="UDP-Glycosyltransferase/glycogen phosphorylase"/>
    <property type="match status" value="1"/>
</dbReference>
<evidence type="ECO:0000259" key="1">
    <source>
        <dbReference type="Pfam" id="PF00534"/>
    </source>
</evidence>
<dbReference type="CDD" id="cd03801">
    <property type="entry name" value="GT4_PimA-like"/>
    <property type="match status" value="1"/>
</dbReference>
<dbReference type="PANTHER" id="PTHR46656:SF3">
    <property type="entry name" value="PUTATIVE-RELATED"/>
    <property type="match status" value="1"/>
</dbReference>
<dbReference type="AlphaFoldDB" id="A0A516GVZ3"/>
<evidence type="ECO:0000313" key="2">
    <source>
        <dbReference type="EMBL" id="QDO95699.1"/>
    </source>
</evidence>
<dbReference type="EMBL" id="CP041637">
    <property type="protein sequence ID" value="QDO95699.1"/>
    <property type="molecule type" value="Genomic_DNA"/>
</dbReference>
<keyword evidence="3" id="KW-1185">Reference proteome</keyword>
<dbReference type="Proteomes" id="UP000319209">
    <property type="component" value="Chromosome"/>
</dbReference>
<dbReference type="GO" id="GO:0016757">
    <property type="term" value="F:glycosyltransferase activity"/>
    <property type="evidence" value="ECO:0007669"/>
    <property type="project" value="InterPro"/>
</dbReference>
<feature type="domain" description="Glycosyl transferase family 1" evidence="1">
    <location>
        <begin position="158"/>
        <end position="281"/>
    </location>
</feature>
<sequence>MQGLNIIGYTEAMFGLGEAIRLNINAAKKLDIPLNLINYDKVKQSTNYQYSFNYAINLIQISLKDLESFLAVIDPDLFKKKYTILFLVWESEYIAPELVENLNLFNEIWTPSEYCKNIFQRTYNNPIIVVPHPVEVHLAPLSNQNNINFFDNEKFSFLFIFSYHSSLERKNPFFLIEAFNTAFRDNDNVELVIKTVGGKQHKKQKQRLELCASKNIKIYDVELDKNGVNHLINTCDSYVSMHHSEGFGLTLAEAMYLGKPTIATNYSGNTEFMKEDNSYLVDYKLSYIENPDNNFCSKTLWANPLLKETADKLRTIYENSDLRHLKTSNASLFVKDKLSFYTIGSIMKDRLNYLYNNFDDLVTNQNQNVFLINQLQFTKIENAKLRREVRRMKKNIMIRFILILKDAVRKLKG</sequence>
<dbReference type="OrthoDB" id="9806653at2"/>
<name>A0A516GVZ3_9FLAO</name>
<proteinExistence type="predicted"/>
<keyword evidence="2" id="KW-0808">Transferase</keyword>
<dbReference type="KEGG" id="fop:FNB79_09605"/>
<organism evidence="2 3">
    <name type="scientific">Formosa sediminum</name>
    <dbReference type="NCBI Taxonomy" id="2594004"/>
    <lineage>
        <taxon>Bacteria</taxon>
        <taxon>Pseudomonadati</taxon>
        <taxon>Bacteroidota</taxon>
        <taxon>Flavobacteriia</taxon>
        <taxon>Flavobacteriales</taxon>
        <taxon>Flavobacteriaceae</taxon>
        <taxon>Formosa</taxon>
    </lineage>
</organism>
<gene>
    <name evidence="2" type="ORF">FNB79_09605</name>
</gene>
<dbReference type="Pfam" id="PF00534">
    <property type="entry name" value="Glycos_transf_1"/>
    <property type="match status" value="1"/>
</dbReference>
<dbReference type="Gene3D" id="3.40.50.2000">
    <property type="entry name" value="Glycogen Phosphorylase B"/>
    <property type="match status" value="1"/>
</dbReference>
<evidence type="ECO:0000313" key="3">
    <source>
        <dbReference type="Proteomes" id="UP000319209"/>
    </source>
</evidence>
<dbReference type="PANTHER" id="PTHR46656">
    <property type="entry name" value="PUTATIVE-RELATED"/>
    <property type="match status" value="1"/>
</dbReference>
<accession>A0A516GVZ3</accession>